<keyword evidence="5 15" id="KW-0813">Transport</keyword>
<evidence type="ECO:0000256" key="9">
    <source>
        <dbReference type="ARBA" id="ARBA00023053"/>
    </source>
</evidence>
<evidence type="ECO:0000256" key="11">
    <source>
        <dbReference type="ARBA" id="ARBA00023136"/>
    </source>
</evidence>
<keyword evidence="9" id="KW-0915">Sodium</keyword>
<dbReference type="InterPro" id="IPR016152">
    <property type="entry name" value="PTrfase/Anion_transptr"/>
</dbReference>
<dbReference type="Gene3D" id="3.40.930.10">
    <property type="entry name" value="Mannitol-specific EII, Chain A"/>
    <property type="match status" value="2"/>
</dbReference>
<sequence length="1382" mass="156045">TELQFKWIKNDKDDDDDEDDKDDDDEDDKDDDDDDKDIDDEDDEDIDDYDDDEDDKDADDEDNKDDDDDKDIDDEADEDIDDDEDDDDEDIDDDDEDDDDDDKDIDDEDDEDDKDIDDEDDDDDDKDIDDEDGNDDEAVVDLGKTSSTIHTNFEKEELEKAQSDISVVVLGHRAVYVGVHVPLGRQSRRRHRHRGHRHRKRRDRGSEREDGRESPTYDTPSQRVQFILGTEDDDEEHIPHDLFTELDELHFLDGEMYEWKEMARWLKFEEDVEDGGERWSKPYVATLSLHSLFELRSCIMNGTVLLDMRANTIDEIADMVIDSMVASMQLDESLKEKVREAMLKRHHHQSEKKLSNRIPLVRSFADIGKKHSDPHLLDRNGEGLSAPRVSFRRLSYLPQSRRASRDSRSSLMLNILQPQSSSTPSVNTTHKTTPPFCCPASSRVPELLVCSGETDIPQVVLFPPEEEEAQFCDPAHYEGEGALAGPAQNFLLLTPPSEGKYILQCLAWGLMVSPHSAPGNLEHSKPSESRMNGGSRENSTVDFSKLDMNFMKKIPPGAEASNVLVGEVDFLDRPIIAFIRLSPAVLLTGLTEVPVPTRFLFLLLGPLGKGSQYHEIGRSIATLMTDEIFHDVAYKAKDRNDLLSGIDEFLDQVTVLPPGEWDPTIRIEPPKNVPSQVTTSNHSTEAYQREKRKIPVPNGSAPLSEVIKEEEHYIGPELKRTGRIFGGLVLDVKRKAPFYWSDLRDAFSLQCLASVLFLYCACMSPVITFGGLLGEITKNNISAIESLFGASLTGVAYSLFAGQPLTILGSTGPVLVFEKILFNFCSDYGLSYLPLRTSIGLWTAFLCVVLVATDASSLVCYITRFTEEAFAALICIIFIYEALEKLFHLGDMFPINMHNDLDNLTFYRCQCSPPLNITPELTNLWNQSSLTPDSITWNELDVSMCKKLRGVFVGAACSDHGPFIPDVLFWSIILFFTTFFLSAFLKQFRTKRYFPTRVRSTISDFAVFLTIMFMVLLDYLVGIPSPKLNVPDTFQPTSKGRGWWMTPLGTNPWWTMLAAVIPALLCTILIFMDQQITAVIINRKEHKLKKGCGYHLDLLVVAVMLGVCSLMGLPWFVAATVLSISHVNSLKVESQCSAPGEQPKFLGIREQRVTGFMIFILMGLSVFMTSVLKFIPMPVLYGVFLYMGVSSLKGIQFFDRIKLFGMPAKHQPDLIYLRYVPLWKVHVFTFVQLTCLVLLWVIKATAAAVVFPMMVLALVFVRKLLDFCFTKRELSWLDDLMPESKKKKEDDKKLAKEEAERMLEVQGVIDYDGGNLLSIKALSTDPSVVNITDEMAKTSMWKAVNSDPSKGPKYRESDKSPSIKITVDKADVGTFVDTETSL</sequence>
<name>A0AAE0Q8Y3_9TELE</name>
<evidence type="ECO:0000256" key="5">
    <source>
        <dbReference type="ARBA" id="ARBA00022448"/>
    </source>
</evidence>
<evidence type="ECO:0000256" key="14">
    <source>
        <dbReference type="ARBA" id="ARBA00023201"/>
    </source>
</evidence>
<dbReference type="SUPFAM" id="SSF55804">
    <property type="entry name" value="Phoshotransferase/anion transport protein"/>
    <property type="match status" value="1"/>
</dbReference>
<evidence type="ECO:0000259" key="17">
    <source>
        <dbReference type="Pfam" id="PF00955"/>
    </source>
</evidence>
<feature type="transmembrane region" description="Helical" evidence="15">
    <location>
        <begin position="967"/>
        <end position="985"/>
    </location>
</feature>
<feature type="transmembrane region" description="Helical" evidence="15">
    <location>
        <begin position="781"/>
        <end position="800"/>
    </location>
</feature>
<feature type="transmembrane region" description="Helical" evidence="15">
    <location>
        <begin position="1005"/>
        <end position="1023"/>
    </location>
</feature>
<dbReference type="Pfam" id="PF00955">
    <property type="entry name" value="HCO3_cotransp"/>
    <property type="match status" value="1"/>
</dbReference>
<comment type="similarity">
    <text evidence="4 15">Belongs to the anion exchanger (TC 2.A.31) family.</text>
</comment>
<feature type="compositionally biased region" description="Basic and acidic residues" evidence="16">
    <location>
        <begin position="204"/>
        <end position="215"/>
    </location>
</feature>
<dbReference type="GO" id="GO:0051453">
    <property type="term" value="P:regulation of intracellular pH"/>
    <property type="evidence" value="ECO:0007669"/>
    <property type="project" value="TreeGrafter"/>
</dbReference>
<accession>A0AAE0Q8Y3</accession>
<dbReference type="InterPro" id="IPR013769">
    <property type="entry name" value="Band3_cytoplasmic_dom"/>
</dbReference>
<dbReference type="FunFam" id="3.40.930.10:FF:000001">
    <property type="entry name" value="Anion exchange protein"/>
    <property type="match status" value="1"/>
</dbReference>
<feature type="transmembrane region" description="Helical" evidence="15">
    <location>
        <begin position="1230"/>
        <end position="1261"/>
    </location>
</feature>
<reference evidence="19" key="1">
    <citation type="submission" date="2023-06" db="EMBL/GenBank/DDBJ databases">
        <title>Male Hemibagrus guttatus genome.</title>
        <authorList>
            <person name="Bian C."/>
        </authorList>
    </citation>
    <scope>NUCLEOTIDE SEQUENCE</scope>
    <source>
        <strain evidence="19">Male_cb2023</strain>
        <tissue evidence="19">Muscle</tissue>
    </source>
</reference>
<feature type="transmembrane region" description="Helical" evidence="15">
    <location>
        <begin position="1093"/>
        <end position="1117"/>
    </location>
</feature>
<keyword evidence="10 15" id="KW-0406">Ion transport</keyword>
<feature type="transmembrane region" description="Helical" evidence="15">
    <location>
        <begin position="869"/>
        <end position="887"/>
    </location>
</feature>
<dbReference type="InterPro" id="IPR011531">
    <property type="entry name" value="HCO3_transpt-like_TM_dom"/>
</dbReference>
<evidence type="ECO:0000259" key="18">
    <source>
        <dbReference type="Pfam" id="PF07565"/>
    </source>
</evidence>
<organism evidence="19 20">
    <name type="scientific">Hemibagrus guttatus</name>
    <dbReference type="NCBI Taxonomy" id="175788"/>
    <lineage>
        <taxon>Eukaryota</taxon>
        <taxon>Metazoa</taxon>
        <taxon>Chordata</taxon>
        <taxon>Craniata</taxon>
        <taxon>Vertebrata</taxon>
        <taxon>Euteleostomi</taxon>
        <taxon>Actinopterygii</taxon>
        <taxon>Neopterygii</taxon>
        <taxon>Teleostei</taxon>
        <taxon>Ostariophysi</taxon>
        <taxon>Siluriformes</taxon>
        <taxon>Bagridae</taxon>
        <taxon>Hemibagrus</taxon>
    </lineage>
</organism>
<evidence type="ECO:0000256" key="16">
    <source>
        <dbReference type="SAM" id="MobiDB-lite"/>
    </source>
</evidence>
<gene>
    <name evidence="19" type="ORF">QTP70_033650</name>
</gene>
<evidence type="ECO:0000313" key="19">
    <source>
        <dbReference type="EMBL" id="KAK3515802.1"/>
    </source>
</evidence>
<evidence type="ECO:0000256" key="10">
    <source>
        <dbReference type="ARBA" id="ARBA00023065"/>
    </source>
</evidence>
<dbReference type="GO" id="GO:0008510">
    <property type="term" value="F:sodium:bicarbonate symporter activity"/>
    <property type="evidence" value="ECO:0007669"/>
    <property type="project" value="TreeGrafter"/>
</dbReference>
<dbReference type="GO" id="GO:0008509">
    <property type="term" value="F:monoatomic anion transmembrane transporter activity"/>
    <property type="evidence" value="ECO:0007669"/>
    <property type="project" value="InterPro"/>
</dbReference>
<feature type="non-terminal residue" evidence="19">
    <location>
        <position position="1"/>
    </location>
</feature>
<keyword evidence="8 15" id="KW-1133">Transmembrane helix</keyword>
<feature type="compositionally biased region" description="Basic residues" evidence="16">
    <location>
        <begin position="186"/>
        <end position="203"/>
    </location>
</feature>
<comment type="caution">
    <text evidence="19">The sequence shown here is derived from an EMBL/GenBank/DDBJ whole genome shotgun (WGS) entry which is preliminary data.</text>
</comment>
<keyword evidence="13" id="KW-0325">Glycoprotein</keyword>
<feature type="domain" description="Bicarbonate transporter-like transmembrane" evidence="17">
    <location>
        <begin position="723"/>
        <end position="1282"/>
    </location>
</feature>
<evidence type="ECO:0000256" key="3">
    <source>
        <dbReference type="ARBA" id="ARBA00004651"/>
    </source>
</evidence>
<keyword evidence="14" id="KW-0739">Sodium transport</keyword>
<keyword evidence="7 15" id="KW-0812">Transmembrane</keyword>
<feature type="domain" description="Band 3 cytoplasmic" evidence="18">
    <location>
        <begin position="240"/>
        <end position="381"/>
    </location>
</feature>
<dbReference type="FunFam" id="1.10.287.570:FF:000001">
    <property type="entry name" value="Anion exchange protein"/>
    <property type="match status" value="1"/>
</dbReference>
<dbReference type="Gene3D" id="1.10.287.570">
    <property type="entry name" value="Helical hairpin bin"/>
    <property type="match status" value="1"/>
</dbReference>
<comment type="subcellular location">
    <subcellularLocation>
        <location evidence="2">Apical cell membrane</location>
    </subcellularLocation>
    <subcellularLocation>
        <location evidence="1">Basolateral cell membrane</location>
    </subcellularLocation>
    <subcellularLocation>
        <location evidence="3">Cell membrane</location>
        <topology evidence="3">Multi-pass membrane protein</topology>
    </subcellularLocation>
    <subcellularLocation>
        <location evidence="15">Membrane</location>
        <topology evidence="15">Multi-pass membrane protein</topology>
    </subcellularLocation>
</comment>
<dbReference type="Proteomes" id="UP001274896">
    <property type="component" value="Unassembled WGS sequence"/>
</dbReference>
<dbReference type="PRINTS" id="PR01231">
    <property type="entry name" value="HCO3TRNSPORT"/>
</dbReference>
<evidence type="ECO:0000256" key="2">
    <source>
        <dbReference type="ARBA" id="ARBA00004221"/>
    </source>
</evidence>
<evidence type="ECO:0000256" key="6">
    <source>
        <dbReference type="ARBA" id="ARBA00022475"/>
    </source>
</evidence>
<evidence type="ECO:0000256" key="8">
    <source>
        <dbReference type="ARBA" id="ARBA00022989"/>
    </source>
</evidence>
<feature type="region of interest" description="Disordered" evidence="16">
    <location>
        <begin position="1"/>
        <end position="147"/>
    </location>
</feature>
<evidence type="ECO:0000256" key="15">
    <source>
        <dbReference type="RuleBase" id="RU362035"/>
    </source>
</evidence>
<feature type="region of interest" description="Disordered" evidence="16">
    <location>
        <begin position="1342"/>
        <end position="1361"/>
    </location>
</feature>
<feature type="transmembrane region" description="Helical" evidence="15">
    <location>
        <begin position="1153"/>
        <end position="1172"/>
    </location>
</feature>
<keyword evidence="11 15" id="KW-0472">Membrane</keyword>
<evidence type="ECO:0000256" key="1">
    <source>
        <dbReference type="ARBA" id="ARBA00004187"/>
    </source>
</evidence>
<feature type="transmembrane region" description="Helical" evidence="15">
    <location>
        <begin position="1179"/>
        <end position="1198"/>
    </location>
</feature>
<protein>
    <recommendedName>
        <fullName evidence="15">Anion exchange protein</fullName>
    </recommendedName>
</protein>
<feature type="compositionally biased region" description="Polar residues" evidence="16">
    <location>
        <begin position="529"/>
        <end position="538"/>
    </location>
</feature>
<dbReference type="PANTHER" id="PTHR11453:SF105">
    <property type="entry name" value="SODIUM BICARBONATE COTRANSPORTER 3"/>
    <property type="match status" value="1"/>
</dbReference>
<dbReference type="GO" id="GO:0016323">
    <property type="term" value="C:basolateral plasma membrane"/>
    <property type="evidence" value="ECO:0007669"/>
    <property type="project" value="UniProtKB-SubCell"/>
</dbReference>
<evidence type="ECO:0000256" key="4">
    <source>
        <dbReference type="ARBA" id="ARBA00010993"/>
    </source>
</evidence>
<keyword evidence="12" id="KW-1015">Disulfide bond</keyword>
<feature type="compositionally biased region" description="Polar residues" evidence="16">
    <location>
        <begin position="673"/>
        <end position="686"/>
    </location>
</feature>
<dbReference type="EMBL" id="JAUCMX010000020">
    <property type="protein sequence ID" value="KAK3515802.1"/>
    <property type="molecule type" value="Genomic_DNA"/>
</dbReference>
<dbReference type="GO" id="GO:0016324">
    <property type="term" value="C:apical plasma membrane"/>
    <property type="evidence" value="ECO:0007669"/>
    <property type="project" value="UniProtKB-SubCell"/>
</dbReference>
<evidence type="ECO:0000256" key="12">
    <source>
        <dbReference type="ARBA" id="ARBA00023157"/>
    </source>
</evidence>
<proteinExistence type="inferred from homology"/>
<keyword evidence="20" id="KW-1185">Reference proteome</keyword>
<feature type="compositionally biased region" description="Acidic residues" evidence="16">
    <location>
        <begin position="13"/>
        <end position="139"/>
    </location>
</feature>
<feature type="region of interest" description="Disordered" evidence="16">
    <location>
        <begin position="518"/>
        <end position="538"/>
    </location>
</feature>
<dbReference type="GO" id="GO:0005452">
    <property type="term" value="F:solute:inorganic anion antiporter activity"/>
    <property type="evidence" value="ECO:0007669"/>
    <property type="project" value="InterPro"/>
</dbReference>
<feature type="region of interest" description="Disordered" evidence="16">
    <location>
        <begin position="181"/>
        <end position="221"/>
    </location>
</feature>
<dbReference type="NCBIfam" id="TIGR00834">
    <property type="entry name" value="ae"/>
    <property type="match status" value="1"/>
</dbReference>
<evidence type="ECO:0000256" key="7">
    <source>
        <dbReference type="ARBA" id="ARBA00022692"/>
    </source>
</evidence>
<dbReference type="Pfam" id="PF07565">
    <property type="entry name" value="Band_3_cyto"/>
    <property type="match status" value="2"/>
</dbReference>
<dbReference type="InterPro" id="IPR003020">
    <property type="entry name" value="HCO3_transpt_euk"/>
</dbReference>
<keyword evidence="6" id="KW-1003">Cell membrane</keyword>
<feature type="transmembrane region" description="Helical" evidence="15">
    <location>
        <begin position="752"/>
        <end position="774"/>
    </location>
</feature>
<evidence type="ECO:0000256" key="13">
    <source>
        <dbReference type="ARBA" id="ARBA00023180"/>
    </source>
</evidence>
<dbReference type="PANTHER" id="PTHR11453">
    <property type="entry name" value="ANION EXCHANGE PROTEIN"/>
    <property type="match status" value="1"/>
</dbReference>
<feature type="transmembrane region" description="Helical" evidence="15">
    <location>
        <begin position="839"/>
        <end position="862"/>
    </location>
</feature>
<evidence type="ECO:0000313" key="20">
    <source>
        <dbReference type="Proteomes" id="UP001274896"/>
    </source>
</evidence>
<feature type="transmembrane region" description="Helical" evidence="15">
    <location>
        <begin position="1053"/>
        <end position="1072"/>
    </location>
</feature>
<feature type="region of interest" description="Disordered" evidence="16">
    <location>
        <begin position="668"/>
        <end position="692"/>
    </location>
</feature>
<feature type="domain" description="Band 3 cytoplasmic" evidence="18">
    <location>
        <begin position="539"/>
        <end position="663"/>
    </location>
</feature>